<feature type="signal peptide" evidence="2">
    <location>
        <begin position="1"/>
        <end position="19"/>
    </location>
</feature>
<proteinExistence type="predicted"/>
<evidence type="ECO:0000313" key="3">
    <source>
        <dbReference type="EMBL" id="MBB4083869.1"/>
    </source>
</evidence>
<dbReference type="AlphaFoldDB" id="A0A7W6NQQ5"/>
<organism evidence="3 4">
    <name type="scientific">Brevundimonas lenta</name>
    <dbReference type="NCBI Taxonomy" id="424796"/>
    <lineage>
        <taxon>Bacteria</taxon>
        <taxon>Pseudomonadati</taxon>
        <taxon>Pseudomonadota</taxon>
        <taxon>Alphaproteobacteria</taxon>
        <taxon>Caulobacterales</taxon>
        <taxon>Caulobacteraceae</taxon>
        <taxon>Brevundimonas</taxon>
    </lineage>
</organism>
<feature type="region of interest" description="Disordered" evidence="1">
    <location>
        <begin position="151"/>
        <end position="174"/>
    </location>
</feature>
<accession>A0A7W6NQQ5</accession>
<reference evidence="3 4" key="1">
    <citation type="submission" date="2020-08" db="EMBL/GenBank/DDBJ databases">
        <title>Genomic Encyclopedia of Type Strains, Phase IV (KMG-IV): sequencing the most valuable type-strain genomes for metagenomic binning, comparative biology and taxonomic classification.</title>
        <authorList>
            <person name="Goeker M."/>
        </authorList>
    </citation>
    <scope>NUCLEOTIDE SEQUENCE [LARGE SCALE GENOMIC DNA]</scope>
    <source>
        <strain evidence="3 4">DSM 23960</strain>
    </source>
</reference>
<evidence type="ECO:0000313" key="4">
    <source>
        <dbReference type="Proteomes" id="UP000529946"/>
    </source>
</evidence>
<feature type="chain" id="PRO_5030657284" description="Extensin" evidence="2">
    <location>
        <begin position="20"/>
        <end position="234"/>
    </location>
</feature>
<gene>
    <name evidence="3" type="ORF">GGR12_002757</name>
</gene>
<dbReference type="RefSeq" id="WP_183205013.1">
    <property type="nucleotide sequence ID" value="NZ_BAAAER010000003.1"/>
</dbReference>
<dbReference type="Gene3D" id="3.30.1380.10">
    <property type="match status" value="1"/>
</dbReference>
<name>A0A7W6NQQ5_9CAUL</name>
<dbReference type="EMBL" id="JACIDM010000003">
    <property type="protein sequence ID" value="MBB4083869.1"/>
    <property type="molecule type" value="Genomic_DNA"/>
</dbReference>
<keyword evidence="2" id="KW-0732">Signal</keyword>
<protein>
    <recommendedName>
        <fullName evidence="5">Extensin</fullName>
    </recommendedName>
</protein>
<dbReference type="Proteomes" id="UP000529946">
    <property type="component" value="Unassembled WGS sequence"/>
</dbReference>
<dbReference type="InterPro" id="IPR009045">
    <property type="entry name" value="Zn_M74/Hedgehog-like"/>
</dbReference>
<evidence type="ECO:0000256" key="1">
    <source>
        <dbReference type="SAM" id="MobiDB-lite"/>
    </source>
</evidence>
<sequence>MRVIVAAALLLLLANCERAVDLVPWKGQPGSTQPNAVGLVTLPCDASTPLEPTRPYYCRRDRHFVTPPAREALVTAAKAMRARYPGEVLRFMDASGPDGEKPFPPHLSHGDGRQIDLGLYYTDVKGRPLDHFPATDRYGGYWPAEPPRPGEEIACPNGRPARAEKPDPPANRPWRLDEARTKALIQALIADRRVRRILIEPHLERRLGLWGHPKLRFAGCQAARHDDHIHVDFH</sequence>
<comment type="caution">
    <text evidence="3">The sequence shown here is derived from an EMBL/GenBank/DDBJ whole genome shotgun (WGS) entry which is preliminary data.</text>
</comment>
<evidence type="ECO:0000256" key="2">
    <source>
        <dbReference type="SAM" id="SignalP"/>
    </source>
</evidence>
<evidence type="ECO:0008006" key="5">
    <source>
        <dbReference type="Google" id="ProtNLM"/>
    </source>
</evidence>
<keyword evidence="4" id="KW-1185">Reference proteome</keyword>